<dbReference type="GO" id="GO:0005524">
    <property type="term" value="F:ATP binding"/>
    <property type="evidence" value="ECO:0007669"/>
    <property type="project" value="UniProtKB-UniRule"/>
</dbReference>
<evidence type="ECO:0000313" key="8">
    <source>
        <dbReference type="Proteomes" id="UP000008139"/>
    </source>
</evidence>
<dbReference type="Gene3D" id="3.40.50.300">
    <property type="entry name" value="P-loop containing nucleotide triphosphate hydrolases"/>
    <property type="match status" value="1"/>
</dbReference>
<dbReference type="RefSeq" id="WP_013681514.1">
    <property type="nucleotide sequence ID" value="NC_015318.1"/>
</dbReference>
<evidence type="ECO:0000259" key="6">
    <source>
        <dbReference type="Pfam" id="PF22740"/>
    </source>
</evidence>
<proteinExistence type="inferred from homology"/>
<keyword evidence="1 4" id="KW-0547">Nucleotide-binding</keyword>
<keyword evidence="2 4" id="KW-0067">ATP-binding</keyword>
<dbReference type="InterPro" id="IPR053931">
    <property type="entry name" value="RapZ_C"/>
</dbReference>
<reference evidence="8" key="2">
    <citation type="submission" date="2011-03" db="EMBL/GenBank/DDBJ databases">
        <title>The complete genome of Hippea maritima DSM 10411.</title>
        <authorList>
            <consortium name="US DOE Joint Genome Institute (JGI-PGF)"/>
            <person name="Lucas S."/>
            <person name="Copeland A."/>
            <person name="Lapidus A."/>
            <person name="Bruce D."/>
            <person name="Goodwin L."/>
            <person name="Pitluck S."/>
            <person name="Peters L."/>
            <person name="Kyrpides N."/>
            <person name="Mavromatis K."/>
            <person name="Pagani I."/>
            <person name="Ivanova N."/>
            <person name="Mikhailova N."/>
            <person name="Lu M."/>
            <person name="Detter J.C."/>
            <person name="Tapia R."/>
            <person name="Han C."/>
            <person name="Land M."/>
            <person name="Hauser L."/>
            <person name="Markowitz V."/>
            <person name="Cheng J.-F."/>
            <person name="Hugenholtz P."/>
            <person name="Woyke T."/>
            <person name="Wu D."/>
            <person name="Spring S."/>
            <person name="Schroeder M."/>
            <person name="Brambilla E."/>
            <person name="Klenk H.-P."/>
            <person name="Eisen J.A."/>
        </authorList>
    </citation>
    <scope>NUCLEOTIDE SEQUENCE [LARGE SCALE GENOMIC DNA]</scope>
    <source>
        <strain evidence="8">ATCC 700847 / DSM 10411 / MH2</strain>
    </source>
</reference>
<name>F2LUE7_HIPMA</name>
<evidence type="ECO:0000256" key="2">
    <source>
        <dbReference type="ARBA" id="ARBA00022840"/>
    </source>
</evidence>
<dbReference type="FunCoup" id="F2LUE7">
    <property type="interactions" value="142"/>
</dbReference>
<dbReference type="PIRSF" id="PIRSF005052">
    <property type="entry name" value="P-loopkin"/>
    <property type="match status" value="1"/>
</dbReference>
<accession>F2LUE7</accession>
<feature type="domain" description="RapZ C-terminal" evidence="6">
    <location>
        <begin position="164"/>
        <end position="283"/>
    </location>
</feature>
<dbReference type="InterPro" id="IPR005337">
    <property type="entry name" value="RapZ-like"/>
</dbReference>
<dbReference type="STRING" id="760142.Hipma_0502"/>
<evidence type="ECO:0000256" key="4">
    <source>
        <dbReference type="HAMAP-Rule" id="MF_00636"/>
    </source>
</evidence>
<evidence type="ECO:0000256" key="1">
    <source>
        <dbReference type="ARBA" id="ARBA00022741"/>
    </source>
</evidence>
<dbReference type="PANTHER" id="PTHR30448">
    <property type="entry name" value="RNASE ADAPTER PROTEIN RAPZ"/>
    <property type="match status" value="1"/>
</dbReference>
<keyword evidence="3 4" id="KW-0342">GTP-binding</keyword>
<evidence type="ECO:0000259" key="5">
    <source>
        <dbReference type="Pfam" id="PF03668"/>
    </source>
</evidence>
<dbReference type="HAMAP" id="MF_00636">
    <property type="entry name" value="RapZ_like"/>
    <property type="match status" value="1"/>
</dbReference>
<dbReference type="PANTHER" id="PTHR30448:SF0">
    <property type="entry name" value="RNASE ADAPTER PROTEIN RAPZ"/>
    <property type="match status" value="1"/>
</dbReference>
<feature type="domain" description="RapZ-like N-terminal" evidence="5">
    <location>
        <begin position="1"/>
        <end position="157"/>
    </location>
</feature>
<dbReference type="NCBIfam" id="NF003828">
    <property type="entry name" value="PRK05416.1"/>
    <property type="match status" value="1"/>
</dbReference>
<dbReference type="HOGENOM" id="CLU_059558_0_0_7"/>
<dbReference type="Pfam" id="PF22740">
    <property type="entry name" value="PapZ_C"/>
    <property type="match status" value="1"/>
</dbReference>
<dbReference type="GO" id="GO:0005525">
    <property type="term" value="F:GTP binding"/>
    <property type="evidence" value="ECO:0007669"/>
    <property type="project" value="UniProtKB-UniRule"/>
</dbReference>
<dbReference type="SUPFAM" id="SSF52540">
    <property type="entry name" value="P-loop containing nucleoside triphosphate hydrolases"/>
    <property type="match status" value="1"/>
</dbReference>
<feature type="binding site" evidence="4">
    <location>
        <begin position="8"/>
        <end position="15"/>
    </location>
    <ligand>
        <name>ATP</name>
        <dbReference type="ChEBI" id="CHEBI:30616"/>
    </ligand>
</feature>
<feature type="binding site" evidence="4">
    <location>
        <begin position="59"/>
        <end position="62"/>
    </location>
    <ligand>
        <name>GTP</name>
        <dbReference type="ChEBI" id="CHEBI:37565"/>
    </ligand>
</feature>
<dbReference type="KEGG" id="hmr:Hipma_0502"/>
<dbReference type="Pfam" id="PF03668">
    <property type="entry name" value="RapZ-like_N"/>
    <property type="match status" value="1"/>
</dbReference>
<dbReference type="InterPro" id="IPR027417">
    <property type="entry name" value="P-loop_NTPase"/>
</dbReference>
<dbReference type="OrthoDB" id="9784461at2"/>
<evidence type="ECO:0000313" key="7">
    <source>
        <dbReference type="EMBL" id="AEA33473.1"/>
    </source>
</evidence>
<gene>
    <name evidence="7" type="ordered locus">Hipma_0502</name>
</gene>
<reference evidence="7 8" key="1">
    <citation type="journal article" date="2011" name="Stand. Genomic Sci.">
        <title>Complete genome sequence of the thermophilic sulfur-reducer Hippea maritima type strain (MH(2)).</title>
        <authorList>
            <person name="Huntemann M."/>
            <person name="Lu M."/>
            <person name="Nolan M."/>
            <person name="Lapidus A."/>
            <person name="Lucas S."/>
            <person name="Hammon N."/>
            <person name="Deshpande S."/>
            <person name="Cheng J.F."/>
            <person name="Tapia R."/>
            <person name="Han C."/>
            <person name="Goodwin L."/>
            <person name="Pitluck S."/>
            <person name="Liolios K."/>
            <person name="Pagani I."/>
            <person name="Ivanova N."/>
            <person name="Ovchinikova G."/>
            <person name="Pati A."/>
            <person name="Chen A."/>
            <person name="Palaniappan K."/>
            <person name="Land M."/>
            <person name="Hauser L."/>
            <person name="Jeffries C.D."/>
            <person name="Detter J.C."/>
            <person name="Brambilla E.M."/>
            <person name="Rohde M."/>
            <person name="Spring S."/>
            <person name="Goker M."/>
            <person name="Woyke T."/>
            <person name="Bristow J."/>
            <person name="Eisen J.A."/>
            <person name="Markowitz V."/>
            <person name="Hugenholtz P."/>
            <person name="Kyrpides N.C."/>
            <person name="Klenk H.P."/>
            <person name="Mavromatis K."/>
        </authorList>
    </citation>
    <scope>NUCLEOTIDE SEQUENCE [LARGE SCALE GENOMIC DNA]</scope>
    <source>
        <strain evidence="8">ATCC 700847 / DSM 10411 / MH2</strain>
    </source>
</reference>
<sequence>MEIVFISGLSGSGKTTALKAFEDSGYFCIDNLPLSLLKKFIDIIELSNSQINKIAGVCDIRDPNLTEEIKEIKEWLDHSKIEYKIIFFESDDKTLIKRFEQTRRSHPLSLLRKIPLSKAIKEEKEAIEPIKKIADFIIDTTQLNVNQLRRLVYEKFLKQDKRLIIQLISFGFKYGIPIESDNVFDVRFLPNPYFIDELKDTTGLDKKTYDFVMNQSQTNEFLDYLRGFLDAFIPHYIKEGKSYLTISIGCTGGKHRSVAIVEYIKEYLIKKGFEVEILHRDIEK</sequence>
<keyword evidence="8" id="KW-1185">Reference proteome</keyword>
<protein>
    <submittedName>
        <fullName evidence="7">UPF0042 nucleotide-binding protein yhbJ</fullName>
    </submittedName>
</protein>
<dbReference type="InParanoid" id="F2LUE7"/>
<dbReference type="eggNOG" id="COG1660">
    <property type="taxonomic scope" value="Bacteria"/>
</dbReference>
<organism evidence="7 8">
    <name type="scientific">Hippea maritima (strain ATCC 700847 / DSM 10411 / MH2)</name>
    <dbReference type="NCBI Taxonomy" id="760142"/>
    <lineage>
        <taxon>Bacteria</taxon>
        <taxon>Pseudomonadati</taxon>
        <taxon>Campylobacterota</taxon>
        <taxon>Desulfurellia</taxon>
        <taxon>Desulfurellales</taxon>
        <taxon>Hippeaceae</taxon>
        <taxon>Hippea</taxon>
    </lineage>
</organism>
<dbReference type="InterPro" id="IPR053930">
    <property type="entry name" value="RapZ-like_N"/>
</dbReference>
<dbReference type="Proteomes" id="UP000008139">
    <property type="component" value="Chromosome"/>
</dbReference>
<dbReference type="EMBL" id="CP002606">
    <property type="protein sequence ID" value="AEA33473.1"/>
    <property type="molecule type" value="Genomic_DNA"/>
</dbReference>
<dbReference type="AlphaFoldDB" id="F2LUE7"/>
<evidence type="ECO:0000256" key="3">
    <source>
        <dbReference type="ARBA" id="ARBA00023134"/>
    </source>
</evidence>